<reference evidence="2" key="1">
    <citation type="journal article" date="2020" name="Stud. Mycol.">
        <title>101 Dothideomycetes genomes: a test case for predicting lifestyles and emergence of pathogens.</title>
        <authorList>
            <person name="Haridas S."/>
            <person name="Albert R."/>
            <person name="Binder M."/>
            <person name="Bloem J."/>
            <person name="Labutti K."/>
            <person name="Salamov A."/>
            <person name="Andreopoulos B."/>
            <person name="Baker S."/>
            <person name="Barry K."/>
            <person name="Bills G."/>
            <person name="Bluhm B."/>
            <person name="Cannon C."/>
            <person name="Castanera R."/>
            <person name="Culley D."/>
            <person name="Daum C."/>
            <person name="Ezra D."/>
            <person name="Gonzalez J."/>
            <person name="Henrissat B."/>
            <person name="Kuo A."/>
            <person name="Liang C."/>
            <person name="Lipzen A."/>
            <person name="Lutzoni F."/>
            <person name="Magnuson J."/>
            <person name="Mondo S."/>
            <person name="Nolan M."/>
            <person name="Ohm R."/>
            <person name="Pangilinan J."/>
            <person name="Park H.-J."/>
            <person name="Ramirez L."/>
            <person name="Alfaro M."/>
            <person name="Sun H."/>
            <person name="Tritt A."/>
            <person name="Yoshinaga Y."/>
            <person name="Zwiers L.-H."/>
            <person name="Turgeon B."/>
            <person name="Goodwin S."/>
            <person name="Spatafora J."/>
            <person name="Crous P."/>
            <person name="Grigoriev I."/>
        </authorList>
    </citation>
    <scope>NUCLEOTIDE SEQUENCE</scope>
    <source>
        <strain evidence="2">CBS 121739</strain>
    </source>
</reference>
<dbReference type="InterPro" id="IPR024368">
    <property type="entry name" value="Ecl1/2/3"/>
</dbReference>
<evidence type="ECO:0008006" key="4">
    <source>
        <dbReference type="Google" id="ProtNLM"/>
    </source>
</evidence>
<dbReference type="OrthoDB" id="2563506at2759"/>
<evidence type="ECO:0000313" key="2">
    <source>
        <dbReference type="EMBL" id="KAF2759798.1"/>
    </source>
</evidence>
<dbReference type="AlphaFoldDB" id="A0A6A6WAB1"/>
<gene>
    <name evidence="2" type="ORF">EJ05DRAFT_484704</name>
</gene>
<proteinExistence type="predicted"/>
<feature type="compositionally biased region" description="Polar residues" evidence="1">
    <location>
        <begin position="131"/>
        <end position="142"/>
    </location>
</feature>
<feature type="region of interest" description="Disordered" evidence="1">
    <location>
        <begin position="65"/>
        <end position="142"/>
    </location>
</feature>
<evidence type="ECO:0000256" key="1">
    <source>
        <dbReference type="SAM" id="MobiDB-lite"/>
    </source>
</evidence>
<name>A0A6A6WAB1_9PEZI</name>
<dbReference type="Proteomes" id="UP000799437">
    <property type="component" value="Unassembled WGS sequence"/>
</dbReference>
<sequence length="165" mass="18082">MSTEMDWYHDYCLSCDRQLSEGAYCSQACRLADLENTNSNTTSVNTHNHTHSGFYLPPAVDFATHSQSAERSKAYSQQSSPSTHYYTYYSPPSPTCSSYSSTSSSTAQTSQTQAKRLSASSSHSSLSSVSGNQTAPGLTPQAASALQGYVSSFDQVREHKRRYRS</sequence>
<accession>A0A6A6WAB1</accession>
<feature type="compositionally biased region" description="Low complexity" evidence="1">
    <location>
        <begin position="75"/>
        <end position="130"/>
    </location>
</feature>
<dbReference type="RefSeq" id="XP_033602249.1">
    <property type="nucleotide sequence ID" value="XM_033745370.1"/>
</dbReference>
<protein>
    <recommendedName>
        <fullName evidence="4">Life-span regulatory factor domain-containing protein</fullName>
    </recommendedName>
</protein>
<evidence type="ECO:0000313" key="3">
    <source>
        <dbReference type="Proteomes" id="UP000799437"/>
    </source>
</evidence>
<keyword evidence="3" id="KW-1185">Reference proteome</keyword>
<dbReference type="EMBL" id="ML996569">
    <property type="protein sequence ID" value="KAF2759798.1"/>
    <property type="molecule type" value="Genomic_DNA"/>
</dbReference>
<organism evidence="2 3">
    <name type="scientific">Pseudovirgaria hyperparasitica</name>
    <dbReference type="NCBI Taxonomy" id="470096"/>
    <lineage>
        <taxon>Eukaryota</taxon>
        <taxon>Fungi</taxon>
        <taxon>Dikarya</taxon>
        <taxon>Ascomycota</taxon>
        <taxon>Pezizomycotina</taxon>
        <taxon>Dothideomycetes</taxon>
        <taxon>Dothideomycetes incertae sedis</taxon>
        <taxon>Acrospermales</taxon>
        <taxon>Acrospermaceae</taxon>
        <taxon>Pseudovirgaria</taxon>
    </lineage>
</organism>
<dbReference type="GeneID" id="54486424"/>
<dbReference type="Pfam" id="PF12855">
    <property type="entry name" value="Ecl1"/>
    <property type="match status" value="1"/>
</dbReference>